<evidence type="ECO:0000313" key="3">
    <source>
        <dbReference type="Proteomes" id="UP000007303"/>
    </source>
</evidence>
<protein>
    <submittedName>
        <fullName evidence="2">Uncharacterized protein</fullName>
    </submittedName>
</protein>
<evidence type="ECO:0000256" key="1">
    <source>
        <dbReference type="SAM" id="MobiDB-lite"/>
    </source>
</evidence>
<organism evidence="2 3">
    <name type="scientific">Tetraodon nigroviridis</name>
    <name type="common">Spotted green pufferfish</name>
    <name type="synonym">Chelonodon nigroviridis</name>
    <dbReference type="NCBI Taxonomy" id="99883"/>
    <lineage>
        <taxon>Eukaryota</taxon>
        <taxon>Metazoa</taxon>
        <taxon>Chordata</taxon>
        <taxon>Craniata</taxon>
        <taxon>Vertebrata</taxon>
        <taxon>Euteleostomi</taxon>
        <taxon>Actinopterygii</taxon>
        <taxon>Neopterygii</taxon>
        <taxon>Teleostei</taxon>
        <taxon>Neoteleostei</taxon>
        <taxon>Acanthomorphata</taxon>
        <taxon>Eupercaria</taxon>
        <taxon>Tetraodontiformes</taxon>
        <taxon>Tetradontoidea</taxon>
        <taxon>Tetraodontidae</taxon>
        <taxon>Tetraodon</taxon>
    </lineage>
</organism>
<proteinExistence type="predicted"/>
<dbReference type="InParanoid" id="H3BW81"/>
<reference evidence="2" key="3">
    <citation type="submission" date="2025-09" db="UniProtKB">
        <authorList>
            <consortium name="Ensembl"/>
        </authorList>
    </citation>
    <scope>IDENTIFICATION</scope>
</reference>
<name>H3BW81_TETNG</name>
<evidence type="ECO:0000313" key="2">
    <source>
        <dbReference type="Ensembl" id="ENSTNIP00000000243.1"/>
    </source>
</evidence>
<dbReference type="Ensembl" id="ENSTNIT00000001129.1">
    <property type="protein sequence ID" value="ENSTNIP00000000243.1"/>
    <property type="gene ID" value="ENSTNIG00000000405.1"/>
</dbReference>
<feature type="compositionally biased region" description="Basic and acidic residues" evidence="1">
    <location>
        <begin position="74"/>
        <end position="91"/>
    </location>
</feature>
<dbReference type="GeneTree" id="ENSGT00500000046152"/>
<dbReference type="AlphaFoldDB" id="H3BW81"/>
<keyword evidence="3" id="KW-1185">Reference proteome</keyword>
<reference evidence="3" key="1">
    <citation type="journal article" date="2004" name="Nature">
        <title>Genome duplication in the teleost fish Tetraodon nigroviridis reveals the early vertebrate proto-karyotype.</title>
        <authorList>
            <person name="Jaillon O."/>
            <person name="Aury J.-M."/>
            <person name="Brunet F."/>
            <person name="Petit J.-L."/>
            <person name="Stange-Thomann N."/>
            <person name="Mauceli E."/>
            <person name="Bouneau L."/>
            <person name="Fischer C."/>
            <person name="Ozouf-Costaz C."/>
            <person name="Bernot A."/>
            <person name="Nicaud S."/>
            <person name="Jaffe D."/>
            <person name="Fisher S."/>
            <person name="Lutfalla G."/>
            <person name="Dossat C."/>
            <person name="Segurens B."/>
            <person name="Dasilva C."/>
            <person name="Salanoubat M."/>
            <person name="Levy M."/>
            <person name="Boudet N."/>
            <person name="Castellano S."/>
            <person name="Anthouard V."/>
            <person name="Jubin C."/>
            <person name="Castelli V."/>
            <person name="Katinka M."/>
            <person name="Vacherie B."/>
            <person name="Biemont C."/>
            <person name="Skalli Z."/>
            <person name="Cattolico L."/>
            <person name="Poulain J."/>
            <person name="De Berardinis V."/>
            <person name="Cruaud C."/>
            <person name="Duprat S."/>
            <person name="Brottier P."/>
            <person name="Coutanceau J.-P."/>
            <person name="Gouzy J."/>
            <person name="Parra G."/>
            <person name="Lardier G."/>
            <person name="Chapple C."/>
            <person name="McKernan K.J."/>
            <person name="McEwan P."/>
            <person name="Bosak S."/>
            <person name="Kellis M."/>
            <person name="Volff J.-N."/>
            <person name="Guigo R."/>
            <person name="Zody M.C."/>
            <person name="Mesirov J."/>
            <person name="Lindblad-Toh K."/>
            <person name="Birren B."/>
            <person name="Nusbaum C."/>
            <person name="Kahn D."/>
            <person name="Robinson-Rechavi M."/>
            <person name="Laudet V."/>
            <person name="Schachter V."/>
            <person name="Quetier F."/>
            <person name="Saurin W."/>
            <person name="Scarpelli C."/>
            <person name="Wincker P."/>
            <person name="Lander E.S."/>
            <person name="Weissenbach J."/>
            <person name="Roest Crollius H."/>
        </authorList>
    </citation>
    <scope>NUCLEOTIDE SEQUENCE [LARGE SCALE GENOMIC DNA]</scope>
</reference>
<dbReference type="HOGENOM" id="CLU_2235737_0_0_1"/>
<feature type="region of interest" description="Disordered" evidence="1">
    <location>
        <begin position="62"/>
        <end position="91"/>
    </location>
</feature>
<reference evidence="2" key="2">
    <citation type="submission" date="2025-08" db="UniProtKB">
        <authorList>
            <consortium name="Ensembl"/>
        </authorList>
    </citation>
    <scope>IDENTIFICATION</scope>
</reference>
<dbReference type="Proteomes" id="UP000007303">
    <property type="component" value="Unassembled WGS sequence"/>
</dbReference>
<sequence>MQELQEMEKTIAELSHQQVQLLENINSKKKSLALMRKDRRETKELHRDKLELLRKHLKEATAQVERLHGPPWPREVRQERGPQKGQKEEREEVKIPFCFHVFGKS</sequence>
<accession>H3BW81</accession>